<dbReference type="AlphaFoldDB" id="A0A5J4LLU3"/>
<name>A0A5J4LLU3_9ACTN</name>
<accession>A0A5J4LLU3</accession>
<reference evidence="1 2" key="1">
    <citation type="submission" date="2019-10" db="EMBL/GenBank/DDBJ databases">
        <title>Whole genome shotgun sequence of Streptomyces angustmyceticus NBRC 3934.</title>
        <authorList>
            <person name="Hosoyama A."/>
            <person name="Ichikawa N."/>
            <person name="Kimura A."/>
            <person name="Kitahashi Y."/>
            <person name="Komaki H."/>
            <person name="Uohara A."/>
        </authorList>
    </citation>
    <scope>NUCLEOTIDE SEQUENCE [LARGE SCALE GENOMIC DNA]</scope>
    <source>
        <strain evidence="1 2">NBRC 3934</strain>
    </source>
</reference>
<keyword evidence="2" id="KW-1185">Reference proteome</keyword>
<comment type="caution">
    <text evidence="1">The sequence shown here is derived from an EMBL/GenBank/DDBJ whole genome shotgun (WGS) entry which is preliminary data.</text>
</comment>
<protein>
    <submittedName>
        <fullName evidence="1">Uncharacterized protein</fullName>
    </submittedName>
</protein>
<dbReference type="Proteomes" id="UP000325598">
    <property type="component" value="Unassembled WGS sequence"/>
</dbReference>
<proteinExistence type="predicted"/>
<dbReference type="EMBL" id="BLAG01000019">
    <property type="protein sequence ID" value="GES33464.1"/>
    <property type="molecule type" value="Genomic_DNA"/>
</dbReference>
<evidence type="ECO:0000313" key="2">
    <source>
        <dbReference type="Proteomes" id="UP000325598"/>
    </source>
</evidence>
<gene>
    <name evidence="1" type="ORF">San01_59520</name>
</gene>
<sequence length="99" mass="9798">MQAAASVSCRATADPADVGLGAFPDLRNALGTVVACCVAGVRGVGGVRVGVAVKLARACEAGVAGASRGHHGVRKGTHASFVGDTLNTLEVFGEKHTKG</sequence>
<organism evidence="1 2">
    <name type="scientific">Streptomyces angustmyceticus</name>
    <dbReference type="NCBI Taxonomy" id="285578"/>
    <lineage>
        <taxon>Bacteria</taxon>
        <taxon>Bacillati</taxon>
        <taxon>Actinomycetota</taxon>
        <taxon>Actinomycetes</taxon>
        <taxon>Kitasatosporales</taxon>
        <taxon>Streptomycetaceae</taxon>
        <taxon>Streptomyces</taxon>
    </lineage>
</organism>
<evidence type="ECO:0000313" key="1">
    <source>
        <dbReference type="EMBL" id="GES33464.1"/>
    </source>
</evidence>